<dbReference type="PANTHER" id="PTHR43233:SF1">
    <property type="entry name" value="FAMILY N-ACETYLTRANSFERASE, PUTATIVE (AFU_ORTHOLOGUE AFUA_6G03350)-RELATED"/>
    <property type="match status" value="1"/>
</dbReference>
<protein>
    <recommendedName>
        <fullName evidence="1">N-acetyltransferase domain-containing protein</fullName>
    </recommendedName>
</protein>
<evidence type="ECO:0000313" key="3">
    <source>
        <dbReference type="Proteomes" id="UP000019376"/>
    </source>
</evidence>
<dbReference type="InterPro" id="IPR000182">
    <property type="entry name" value="GNAT_dom"/>
</dbReference>
<gene>
    <name evidence="2" type="ORF">PDE_05737</name>
</gene>
<dbReference type="PhylomeDB" id="S7ZJI6"/>
<dbReference type="Pfam" id="PF13508">
    <property type="entry name" value="Acetyltransf_7"/>
    <property type="match status" value="1"/>
</dbReference>
<evidence type="ECO:0000259" key="1">
    <source>
        <dbReference type="PROSITE" id="PS51186"/>
    </source>
</evidence>
<feature type="domain" description="N-acetyltransferase" evidence="1">
    <location>
        <begin position="109"/>
        <end position="198"/>
    </location>
</feature>
<dbReference type="InterPro" id="IPR053144">
    <property type="entry name" value="Acetyltransferase_Butenolide"/>
</dbReference>
<dbReference type="Proteomes" id="UP000019376">
    <property type="component" value="Unassembled WGS sequence"/>
</dbReference>
<dbReference type="Gene3D" id="3.40.630.30">
    <property type="match status" value="1"/>
</dbReference>
<dbReference type="EMBL" id="KB644412">
    <property type="protein sequence ID" value="EPS30785.1"/>
    <property type="molecule type" value="Genomic_DNA"/>
</dbReference>
<dbReference type="PANTHER" id="PTHR43233">
    <property type="entry name" value="FAMILY N-ACETYLTRANSFERASE, PUTATIVE (AFU_ORTHOLOGUE AFUA_6G03350)-RELATED"/>
    <property type="match status" value="1"/>
</dbReference>
<dbReference type="GO" id="GO:0016747">
    <property type="term" value="F:acyltransferase activity, transferring groups other than amino-acyl groups"/>
    <property type="evidence" value="ECO:0007669"/>
    <property type="project" value="InterPro"/>
</dbReference>
<proteinExistence type="predicted"/>
<dbReference type="InterPro" id="IPR016181">
    <property type="entry name" value="Acyl_CoA_acyltransferase"/>
</dbReference>
<organism evidence="2 3">
    <name type="scientific">Penicillium oxalicum (strain 114-2 / CGMCC 5302)</name>
    <name type="common">Penicillium decumbens</name>
    <dbReference type="NCBI Taxonomy" id="933388"/>
    <lineage>
        <taxon>Eukaryota</taxon>
        <taxon>Fungi</taxon>
        <taxon>Dikarya</taxon>
        <taxon>Ascomycota</taxon>
        <taxon>Pezizomycotina</taxon>
        <taxon>Eurotiomycetes</taxon>
        <taxon>Eurotiomycetidae</taxon>
        <taxon>Eurotiales</taxon>
        <taxon>Aspergillaceae</taxon>
        <taxon>Penicillium</taxon>
    </lineage>
</organism>
<evidence type="ECO:0000313" key="2">
    <source>
        <dbReference type="EMBL" id="EPS30785.1"/>
    </source>
</evidence>
<dbReference type="STRING" id="933388.S7ZJI6"/>
<sequence length="202" mass="21968">MALPTSPRRWHKSPGFLISTDKLLLSPSAINEAFDSEIVYWAKPVPEDVLQTMIQNSFCLGVYEIVPATTTATNTNGTGTGTDTGISQTDPSTTVSNCKINPRQTLKQIGFARLVGDMVTFAYVTDLYVLSEYQGQGLGGWLIDCIGEMLGEMPYLRWAMLRTSMEQSQRAYEKRLGMQVLVSGDIGQGPVMMGKKGGCGGP</sequence>
<name>S7ZJI6_PENO1</name>
<dbReference type="AlphaFoldDB" id="S7ZJI6"/>
<dbReference type="CDD" id="cd04301">
    <property type="entry name" value="NAT_SF"/>
    <property type="match status" value="1"/>
</dbReference>
<dbReference type="SUPFAM" id="SSF55729">
    <property type="entry name" value="Acyl-CoA N-acyltransferases (Nat)"/>
    <property type="match status" value="1"/>
</dbReference>
<accession>S7ZJI6</accession>
<dbReference type="HOGENOM" id="CLU_086503_2_0_1"/>
<keyword evidence="3" id="KW-1185">Reference proteome</keyword>
<reference evidence="2 3" key="1">
    <citation type="journal article" date="2013" name="PLoS ONE">
        <title>Genomic and secretomic analyses reveal unique features of the lignocellulolytic enzyme system of Penicillium decumbens.</title>
        <authorList>
            <person name="Liu G."/>
            <person name="Zhang L."/>
            <person name="Wei X."/>
            <person name="Zou G."/>
            <person name="Qin Y."/>
            <person name="Ma L."/>
            <person name="Li J."/>
            <person name="Zheng H."/>
            <person name="Wang S."/>
            <person name="Wang C."/>
            <person name="Xun L."/>
            <person name="Zhao G.-P."/>
            <person name="Zhou Z."/>
            <person name="Qu Y."/>
        </authorList>
    </citation>
    <scope>NUCLEOTIDE SEQUENCE [LARGE SCALE GENOMIC DNA]</scope>
    <source>
        <strain evidence="3">114-2 / CGMCC 5302</strain>
    </source>
</reference>
<dbReference type="PROSITE" id="PS51186">
    <property type="entry name" value="GNAT"/>
    <property type="match status" value="1"/>
</dbReference>
<dbReference type="OrthoDB" id="10039976at2759"/>